<dbReference type="Gramene" id="MELO3C034388.2.1">
    <property type="protein sequence ID" value="MELO3C034388.2.1"/>
    <property type="gene ID" value="MELO3C034388.2"/>
</dbReference>
<dbReference type="EnsemblPlants" id="MELO3C034388.2.1">
    <property type="protein sequence ID" value="MELO3C034388.2.1"/>
    <property type="gene ID" value="MELO3C034388.2"/>
</dbReference>
<name>A0A9I9EIX9_CUCME</name>
<organism evidence="1">
    <name type="scientific">Cucumis melo</name>
    <name type="common">Muskmelon</name>
    <dbReference type="NCBI Taxonomy" id="3656"/>
    <lineage>
        <taxon>Eukaryota</taxon>
        <taxon>Viridiplantae</taxon>
        <taxon>Streptophyta</taxon>
        <taxon>Embryophyta</taxon>
        <taxon>Tracheophyta</taxon>
        <taxon>Spermatophyta</taxon>
        <taxon>Magnoliopsida</taxon>
        <taxon>eudicotyledons</taxon>
        <taxon>Gunneridae</taxon>
        <taxon>Pentapetalae</taxon>
        <taxon>rosids</taxon>
        <taxon>fabids</taxon>
        <taxon>Cucurbitales</taxon>
        <taxon>Cucurbitaceae</taxon>
        <taxon>Benincaseae</taxon>
        <taxon>Cucumis</taxon>
    </lineage>
</organism>
<sequence length="60" mass="6541">MEFSPIINNISNKSADRALLMEARSLGRKVKGGKSIFPTLLPSAPSSLLWLQNPGTILLF</sequence>
<accession>A0A9I9EIX9</accession>
<protein>
    <submittedName>
        <fullName evidence="1">Uncharacterized protein</fullName>
    </submittedName>
</protein>
<dbReference type="AlphaFoldDB" id="A0A9I9EIX9"/>
<evidence type="ECO:0000313" key="1">
    <source>
        <dbReference type="EnsemblPlants" id="MELO3C034388.2.1"/>
    </source>
</evidence>
<proteinExistence type="predicted"/>
<reference evidence="1" key="1">
    <citation type="submission" date="2023-03" db="UniProtKB">
        <authorList>
            <consortium name="EnsemblPlants"/>
        </authorList>
    </citation>
    <scope>IDENTIFICATION</scope>
</reference>